<keyword evidence="5" id="KW-0472">Membrane</keyword>
<dbReference type="PANTHER" id="PTHR10465">
    <property type="entry name" value="TRANSMEMBRANE GTPASE FZO1"/>
    <property type="match status" value="1"/>
</dbReference>
<name>A0AAW1R9L8_9CHLO</name>
<evidence type="ECO:0000256" key="6">
    <source>
        <dbReference type="SAM" id="Coils"/>
    </source>
</evidence>
<dbReference type="Pfam" id="PF00350">
    <property type="entry name" value="Dynamin_N"/>
    <property type="match status" value="1"/>
</dbReference>
<gene>
    <name evidence="9" type="ORF">WJX72_010744</name>
</gene>
<dbReference type="Proteomes" id="UP001489004">
    <property type="component" value="Unassembled WGS sequence"/>
</dbReference>
<evidence type="ECO:0000256" key="4">
    <source>
        <dbReference type="ARBA" id="ARBA00023134"/>
    </source>
</evidence>
<evidence type="ECO:0000256" key="5">
    <source>
        <dbReference type="ARBA" id="ARBA00023136"/>
    </source>
</evidence>
<dbReference type="InterPro" id="IPR027094">
    <property type="entry name" value="Mitofusin_fam"/>
</dbReference>
<dbReference type="SUPFAM" id="SSF52540">
    <property type="entry name" value="P-loop containing nucleoside triphosphate hydrolases"/>
    <property type="match status" value="1"/>
</dbReference>
<keyword evidence="3" id="KW-0378">Hydrolase</keyword>
<dbReference type="EMBL" id="JALJOR010000001">
    <property type="protein sequence ID" value="KAK9830273.1"/>
    <property type="molecule type" value="Genomic_DNA"/>
</dbReference>
<evidence type="ECO:0000256" key="2">
    <source>
        <dbReference type="ARBA" id="ARBA00022741"/>
    </source>
</evidence>
<feature type="domain" description="Dynamin N-terminal" evidence="8">
    <location>
        <begin position="69"/>
        <end position="247"/>
    </location>
</feature>
<sequence>MASGYAALYAEVGAVLEDGLGRLLGGLVDSPAGREGSAAQVLIDQELQRFYSQYRLLQQRHRDQTLSVAVLALTKSGKSTLLNALMGRVILPSNNVPETARISCITHTALAANEQPLLVVNGTSHYGDSNIRAQLQYLNQEVRLRAHRQSDEAFLDIRAPVAALSASESTPGVAFRLLDTPGPNEAGEEALKFQVERLLDGVDAVIYLLDYTKLKTQEEADTLRKLQDINPQLVKRLSQRLFFVVNKADQIGHTEGMEAEETRQYVADLVTRQMDCEDFQLDPDQVLLLSAQDALLSRLLLAGNPSPADKDRFLRIAFGKKAAKMASAEAECRKAAVEILEESGLPELESQVLGFLYTHSGALKLLAVLDDMAHMLHQVQNVAAASNAALRQDVASLQSEADVLQHQLERTLMQFEDISREAEQVEVEVVDEVQARMQRLKEHLFQHVSAVLDVTADPETVLPPARAGRWRAVWNKAVHFLSRAPQTPEQGPRDMQATLEELHNEIQAQIDAEVGEFWQQLERATNERQHTLFRRINTHLQALSQRIEAAVGEVLEVRLEPAHIRLEMPSAQDFHTSLQTLFAEGITFEERQRTREVEQSAVVWEKRYRHGLCRKGEYFVGRPVSRTVTETYTECVWELQPENIKYHFITMVDQTVDNSIKHVRAFVRQYLSCQVGEARARIEDYGERYTAAMLAVVGTSRQGEEHRLRALATVGHHLATVEDLLDDVATIQDHAQRLFPAAHSTPGQAGPGSSSFMSDDSLYGSMQRSDPAGTRTPVVDVRPLAGLTAMEPLKLGETEVASVRPLARLTATESLNLGETEVANVSPLAGLTGLHTLTAAELQQADHPAVLMAEEECEIVDVVFSDASASPTGYSSDAESTGWTVVPDHEDDRM</sequence>
<dbReference type="GO" id="GO:0008053">
    <property type="term" value="P:mitochondrial fusion"/>
    <property type="evidence" value="ECO:0007669"/>
    <property type="project" value="TreeGrafter"/>
</dbReference>
<feature type="coiled-coil region" evidence="6">
    <location>
        <begin position="387"/>
        <end position="428"/>
    </location>
</feature>
<evidence type="ECO:0000256" key="1">
    <source>
        <dbReference type="ARBA" id="ARBA00004370"/>
    </source>
</evidence>
<dbReference type="AlphaFoldDB" id="A0AAW1R9L8"/>
<feature type="compositionally biased region" description="Polar residues" evidence="7">
    <location>
        <begin position="870"/>
        <end position="883"/>
    </location>
</feature>
<feature type="region of interest" description="Disordered" evidence="7">
    <location>
        <begin position="742"/>
        <end position="778"/>
    </location>
</feature>
<keyword evidence="10" id="KW-1185">Reference proteome</keyword>
<comment type="subcellular location">
    <subcellularLocation>
        <location evidence="1">Membrane</location>
    </subcellularLocation>
</comment>
<reference evidence="9 10" key="1">
    <citation type="journal article" date="2024" name="Nat. Commun.">
        <title>Phylogenomics reveals the evolutionary origins of lichenization in chlorophyte algae.</title>
        <authorList>
            <person name="Puginier C."/>
            <person name="Libourel C."/>
            <person name="Otte J."/>
            <person name="Skaloud P."/>
            <person name="Haon M."/>
            <person name="Grisel S."/>
            <person name="Petersen M."/>
            <person name="Berrin J.G."/>
            <person name="Delaux P.M."/>
            <person name="Dal Grande F."/>
            <person name="Keller J."/>
        </authorList>
    </citation>
    <scope>NUCLEOTIDE SEQUENCE [LARGE SCALE GENOMIC DNA]</scope>
    <source>
        <strain evidence="9 10">SAG 2043</strain>
    </source>
</reference>
<feature type="region of interest" description="Disordered" evidence="7">
    <location>
        <begin position="870"/>
        <end position="894"/>
    </location>
</feature>
<evidence type="ECO:0000313" key="10">
    <source>
        <dbReference type="Proteomes" id="UP001489004"/>
    </source>
</evidence>
<feature type="compositionally biased region" description="Polar residues" evidence="7">
    <location>
        <begin position="745"/>
        <end position="768"/>
    </location>
</feature>
<accession>A0AAW1R9L8</accession>
<evidence type="ECO:0000256" key="7">
    <source>
        <dbReference type="SAM" id="MobiDB-lite"/>
    </source>
</evidence>
<evidence type="ECO:0000256" key="3">
    <source>
        <dbReference type="ARBA" id="ARBA00022801"/>
    </source>
</evidence>
<dbReference type="InterPro" id="IPR045063">
    <property type="entry name" value="Dynamin_N"/>
</dbReference>
<dbReference type="GO" id="GO:0005525">
    <property type="term" value="F:GTP binding"/>
    <property type="evidence" value="ECO:0007669"/>
    <property type="project" value="UniProtKB-KW"/>
</dbReference>
<keyword evidence="6" id="KW-0175">Coiled coil</keyword>
<protein>
    <recommendedName>
        <fullName evidence="8">Dynamin N-terminal domain-containing protein</fullName>
    </recommendedName>
</protein>
<evidence type="ECO:0000259" key="8">
    <source>
        <dbReference type="Pfam" id="PF00350"/>
    </source>
</evidence>
<dbReference type="PANTHER" id="PTHR10465:SF0">
    <property type="entry name" value="SARCALUMENIN"/>
    <property type="match status" value="1"/>
</dbReference>
<dbReference type="InterPro" id="IPR027417">
    <property type="entry name" value="P-loop_NTPase"/>
</dbReference>
<dbReference type="GO" id="GO:0005741">
    <property type="term" value="C:mitochondrial outer membrane"/>
    <property type="evidence" value="ECO:0007669"/>
    <property type="project" value="TreeGrafter"/>
</dbReference>
<keyword evidence="4" id="KW-0342">GTP-binding</keyword>
<dbReference type="GO" id="GO:0051646">
    <property type="term" value="P:mitochondrion localization"/>
    <property type="evidence" value="ECO:0007669"/>
    <property type="project" value="TreeGrafter"/>
</dbReference>
<proteinExistence type="predicted"/>
<evidence type="ECO:0000313" key="9">
    <source>
        <dbReference type="EMBL" id="KAK9830273.1"/>
    </source>
</evidence>
<keyword evidence="2" id="KW-0547">Nucleotide-binding</keyword>
<organism evidence="9 10">
    <name type="scientific">[Myrmecia] bisecta</name>
    <dbReference type="NCBI Taxonomy" id="41462"/>
    <lineage>
        <taxon>Eukaryota</taxon>
        <taxon>Viridiplantae</taxon>
        <taxon>Chlorophyta</taxon>
        <taxon>core chlorophytes</taxon>
        <taxon>Trebouxiophyceae</taxon>
        <taxon>Trebouxiales</taxon>
        <taxon>Trebouxiaceae</taxon>
        <taxon>Myrmecia</taxon>
    </lineage>
</organism>
<dbReference type="GO" id="GO:0003924">
    <property type="term" value="F:GTPase activity"/>
    <property type="evidence" value="ECO:0007669"/>
    <property type="project" value="InterPro"/>
</dbReference>
<dbReference type="Gene3D" id="3.40.50.300">
    <property type="entry name" value="P-loop containing nucleotide triphosphate hydrolases"/>
    <property type="match status" value="1"/>
</dbReference>
<comment type="caution">
    <text evidence="9">The sequence shown here is derived from an EMBL/GenBank/DDBJ whole genome shotgun (WGS) entry which is preliminary data.</text>
</comment>